<dbReference type="AGR" id="MGI:1922575"/>
<feature type="region of interest" description="Disordered" evidence="1">
    <location>
        <begin position="50"/>
        <end position="114"/>
    </location>
</feature>
<reference evidence="2" key="3">
    <citation type="journal article" date="2000" name="Genome Res.">
        <title>RIKEN integrated sequence analysis (RISA) system--384-format sequencing pipeline with 384 multicapillary sequencer.</title>
        <authorList>
            <person name="Shibata K."/>
            <person name="Itoh M."/>
            <person name="Aizawa K."/>
            <person name="Nagaoka S."/>
            <person name="Sasaki N."/>
            <person name="Carninci P."/>
            <person name="Konno H."/>
            <person name="Akiyama J."/>
            <person name="Nishi K."/>
            <person name="Kitsunai T."/>
            <person name="Tashiro H."/>
            <person name="Itoh M."/>
            <person name="Sumi N."/>
            <person name="Ishii Y."/>
            <person name="Nakamura S."/>
            <person name="Hazama M."/>
            <person name="Nishine T."/>
            <person name="Harada A."/>
            <person name="Yamamoto R."/>
            <person name="Matsumoto H."/>
            <person name="Sakaguchi S."/>
            <person name="Ikegami T."/>
            <person name="Kashiwagi K."/>
            <person name="Fujiwake S."/>
            <person name="Inoue K."/>
            <person name="Togawa Y."/>
            <person name="Izawa M."/>
            <person name="Ohara E."/>
            <person name="Watahiki M."/>
            <person name="Yoneda Y."/>
            <person name="Ishikawa T."/>
            <person name="Ozawa K."/>
            <person name="Tanaka T."/>
            <person name="Matsuura S."/>
            <person name="Kawai J."/>
            <person name="Okazaki Y."/>
            <person name="Muramatsu M."/>
            <person name="Inoue Y."/>
            <person name="Kira A."/>
            <person name="Hayashizaki Y."/>
        </authorList>
    </citation>
    <scope>NUCLEOTIDE SEQUENCE</scope>
    <source>
        <strain evidence="2">C57BL/6J</strain>
        <tissue evidence="2">Wolffian duct includes surrounding region</tissue>
    </source>
</reference>
<name>Q3UXV9_MOUSE</name>
<reference evidence="2" key="1">
    <citation type="journal article" date="1999" name="Methods Enzymol.">
        <title>High-efficiency full-length cDNA cloning.</title>
        <authorList>
            <person name="Carninci P."/>
            <person name="Hayashizaki Y."/>
        </authorList>
    </citation>
    <scope>NUCLEOTIDE SEQUENCE</scope>
    <source>
        <strain evidence="2">C57BL/6J</strain>
        <tissue evidence="2">Wolffian duct includes surrounding region</tissue>
    </source>
</reference>
<reference evidence="2" key="7">
    <citation type="journal article" date="2005" name="Science">
        <title>The Transcriptional Landscape of the Mammalian Genome.</title>
        <authorList>
            <consortium name="The FANTOM Consortium"/>
            <consortium name="Riken Genome Exploration Research Group and Genome Science Group (Genome Network Project Core Group)"/>
        </authorList>
    </citation>
    <scope>NUCLEOTIDE SEQUENCE</scope>
    <source>
        <strain evidence="2">C57BL/6J</strain>
        <tissue evidence="2">Wolffian duct includes surrounding region</tissue>
    </source>
</reference>
<evidence type="ECO:0000313" key="2">
    <source>
        <dbReference type="EMBL" id="BAE22454.1"/>
    </source>
</evidence>
<evidence type="ECO:0000313" key="3">
    <source>
        <dbReference type="MGI" id="MGI:1922575"/>
    </source>
</evidence>
<evidence type="ECO:0000256" key="1">
    <source>
        <dbReference type="SAM" id="MobiDB-lite"/>
    </source>
</evidence>
<accession>Q3UXV9</accession>
<reference evidence="2" key="8">
    <citation type="journal article" date="2005" name="Science">
        <title>Antisense Transcription in the Mammalian Transcriptome.</title>
        <authorList>
            <consortium name="RIKEN Genome Exploration Research Group and Genome Science Group (Genome Network Project Core Group) and the FANTOM Consortium"/>
        </authorList>
    </citation>
    <scope>NUCLEOTIDE SEQUENCE</scope>
    <source>
        <strain evidence="2">C57BL/6J</strain>
        <tissue evidence="2">Wolffian duct includes surrounding region</tissue>
    </source>
</reference>
<reference evidence="2" key="6">
    <citation type="submission" date="2004-03" db="EMBL/GenBank/DDBJ databases">
        <authorList>
            <person name="Arakawa T."/>
            <person name="Carninci P."/>
            <person name="Fukuda S."/>
            <person name="Hashizume W."/>
            <person name="Hayashida K."/>
            <person name="Hori F."/>
            <person name="Iida J."/>
            <person name="Imamura K."/>
            <person name="Imotani K."/>
            <person name="Itoh M."/>
            <person name="Kanagawa S."/>
            <person name="Kawai J."/>
            <person name="Kojima M."/>
            <person name="Konno H."/>
            <person name="Murata M."/>
            <person name="Nakamura M."/>
            <person name="Ninomiya N."/>
            <person name="Nishiyori H."/>
            <person name="Nomura K."/>
            <person name="Ohno M."/>
            <person name="Sakazume N."/>
            <person name="Sano H."/>
            <person name="Sasaki D."/>
            <person name="Shibata K."/>
            <person name="Shiraki T."/>
            <person name="Tagami M."/>
            <person name="Tagami Y."/>
            <person name="Waki K."/>
            <person name="Watahiki A."/>
            <person name="Muramatsu M."/>
            <person name="Hayashizaki Y."/>
        </authorList>
    </citation>
    <scope>NUCLEOTIDE SEQUENCE</scope>
    <source>
        <strain evidence="2">C57BL/6J</strain>
        <tissue evidence="2">Wolffian duct includes surrounding region</tissue>
    </source>
</reference>
<reference evidence="2" key="5">
    <citation type="journal article" date="2002" name="Nature">
        <title>Analysis of the mouse transcriptome based on functional annotation of 60,770 full-length cDNAs.</title>
        <authorList>
            <consortium name="The FANTOM Consortium and the RIKEN Genome Exploration Research Group Phase I and II Team"/>
        </authorList>
    </citation>
    <scope>NUCLEOTIDE SEQUENCE</scope>
    <source>
        <strain evidence="2">C57BL/6J</strain>
        <tissue evidence="2">Wolffian duct includes surrounding region</tissue>
    </source>
</reference>
<dbReference type="MGI" id="MGI:1922575">
    <property type="gene designation" value="4930565B19Rik"/>
</dbReference>
<feature type="compositionally biased region" description="Low complexity" evidence="1">
    <location>
        <begin position="72"/>
        <end position="81"/>
    </location>
</feature>
<reference evidence="2" key="4">
    <citation type="journal article" date="2001" name="Nature">
        <title>Functional annotation of a full-length mouse cDNA collection.</title>
        <authorList>
            <consortium name="The RIKEN Genome Exploration Research Group Phase II Team and the FANTOM Consortium"/>
        </authorList>
    </citation>
    <scope>NUCLEOTIDE SEQUENCE</scope>
    <source>
        <strain evidence="2">C57BL/6J</strain>
        <tissue evidence="2">Wolffian duct includes surrounding region</tissue>
    </source>
</reference>
<protein>
    <submittedName>
        <fullName evidence="2">Uncharacterized protein</fullName>
    </submittedName>
</protein>
<dbReference type="AlphaFoldDB" id="Q3UXV9"/>
<organism evidence="2">
    <name type="scientific">Mus musculus</name>
    <name type="common">Mouse</name>
    <dbReference type="NCBI Taxonomy" id="10090"/>
    <lineage>
        <taxon>Eukaryota</taxon>
        <taxon>Metazoa</taxon>
        <taxon>Chordata</taxon>
        <taxon>Craniata</taxon>
        <taxon>Vertebrata</taxon>
        <taxon>Euteleostomi</taxon>
        <taxon>Mammalia</taxon>
        <taxon>Eutheria</taxon>
        <taxon>Euarchontoglires</taxon>
        <taxon>Glires</taxon>
        <taxon>Rodentia</taxon>
        <taxon>Myomorpha</taxon>
        <taxon>Muroidea</taxon>
        <taxon>Muridae</taxon>
        <taxon>Murinae</taxon>
        <taxon>Mus</taxon>
        <taxon>Mus</taxon>
    </lineage>
</organism>
<gene>
    <name evidence="3" type="primary">4930565B19Rik</name>
</gene>
<reference evidence="2" key="2">
    <citation type="journal article" date="2000" name="Genome Res.">
        <title>Normalization and subtraction of cap-trapper-selected cDNAs to prepare full-length cDNA libraries for rapid discovery of new genes.</title>
        <authorList>
            <person name="Carninci P."/>
            <person name="Shibata Y."/>
            <person name="Hayatsu N."/>
            <person name="Sugahara Y."/>
            <person name="Shibata K."/>
            <person name="Itoh M."/>
            <person name="Konno H."/>
            <person name="Okazaki Y."/>
            <person name="Muramatsu M."/>
            <person name="Hayashizaki Y."/>
        </authorList>
    </citation>
    <scope>NUCLEOTIDE SEQUENCE</scope>
    <source>
        <strain evidence="2">C57BL/6J</strain>
        <tissue evidence="2">Wolffian duct includes surrounding region</tissue>
    </source>
</reference>
<dbReference type="EMBL" id="AK135183">
    <property type="protein sequence ID" value="BAE22454.1"/>
    <property type="molecule type" value="mRNA"/>
</dbReference>
<proteinExistence type="evidence at transcript level"/>
<sequence length="114" mass="12521">MFNKSFTSVFLVSSFEPYVSLACHLWLHRTQECSLFASLFSPELNWLSGGPLPSTAPAGSDKLSGLWRTRHQPPQGTHPPQTKAPLPPSHPRLPKPVSASRPPEPSAAERRGQL</sequence>